<evidence type="ECO:0000313" key="2">
    <source>
        <dbReference type="Proteomes" id="UP000828390"/>
    </source>
</evidence>
<reference evidence="1" key="1">
    <citation type="journal article" date="2019" name="bioRxiv">
        <title>The Genome of the Zebra Mussel, Dreissena polymorpha: A Resource for Invasive Species Research.</title>
        <authorList>
            <person name="McCartney M.A."/>
            <person name="Auch B."/>
            <person name="Kono T."/>
            <person name="Mallez S."/>
            <person name="Zhang Y."/>
            <person name="Obille A."/>
            <person name="Becker A."/>
            <person name="Abrahante J.E."/>
            <person name="Garbe J."/>
            <person name="Badalamenti J.P."/>
            <person name="Herman A."/>
            <person name="Mangelson H."/>
            <person name="Liachko I."/>
            <person name="Sullivan S."/>
            <person name="Sone E.D."/>
            <person name="Koren S."/>
            <person name="Silverstein K.A.T."/>
            <person name="Beckman K.B."/>
            <person name="Gohl D.M."/>
        </authorList>
    </citation>
    <scope>NUCLEOTIDE SEQUENCE</scope>
    <source>
        <strain evidence="1">Duluth1</strain>
        <tissue evidence="1">Whole animal</tissue>
    </source>
</reference>
<dbReference type="SUPFAM" id="SSF52540">
    <property type="entry name" value="P-loop containing nucleoside triphosphate hydrolases"/>
    <property type="match status" value="1"/>
</dbReference>
<protein>
    <submittedName>
        <fullName evidence="1">Uncharacterized protein</fullName>
    </submittedName>
</protein>
<gene>
    <name evidence="1" type="ORF">DPMN_155546</name>
</gene>
<name>A0A9D4FQJ8_DREPO</name>
<comment type="caution">
    <text evidence="1">The sequence shown here is derived from an EMBL/GenBank/DDBJ whole genome shotgun (WGS) entry which is preliminary data.</text>
</comment>
<dbReference type="AlphaFoldDB" id="A0A9D4FQJ8"/>
<reference evidence="1" key="2">
    <citation type="submission" date="2020-11" db="EMBL/GenBank/DDBJ databases">
        <authorList>
            <person name="McCartney M.A."/>
            <person name="Auch B."/>
            <person name="Kono T."/>
            <person name="Mallez S."/>
            <person name="Becker A."/>
            <person name="Gohl D.M."/>
            <person name="Silverstein K.A.T."/>
            <person name="Koren S."/>
            <person name="Bechman K.B."/>
            <person name="Herman A."/>
            <person name="Abrahante J.E."/>
            <person name="Garbe J."/>
        </authorList>
    </citation>
    <scope>NUCLEOTIDE SEQUENCE</scope>
    <source>
        <strain evidence="1">Duluth1</strain>
        <tissue evidence="1">Whole animal</tissue>
    </source>
</reference>
<dbReference type="InterPro" id="IPR027417">
    <property type="entry name" value="P-loop_NTPase"/>
</dbReference>
<organism evidence="1 2">
    <name type="scientific">Dreissena polymorpha</name>
    <name type="common">Zebra mussel</name>
    <name type="synonym">Mytilus polymorpha</name>
    <dbReference type="NCBI Taxonomy" id="45954"/>
    <lineage>
        <taxon>Eukaryota</taxon>
        <taxon>Metazoa</taxon>
        <taxon>Spiralia</taxon>
        <taxon>Lophotrochozoa</taxon>
        <taxon>Mollusca</taxon>
        <taxon>Bivalvia</taxon>
        <taxon>Autobranchia</taxon>
        <taxon>Heteroconchia</taxon>
        <taxon>Euheterodonta</taxon>
        <taxon>Imparidentia</taxon>
        <taxon>Neoheterodontei</taxon>
        <taxon>Myida</taxon>
        <taxon>Dreissenoidea</taxon>
        <taxon>Dreissenidae</taxon>
        <taxon>Dreissena</taxon>
    </lineage>
</organism>
<sequence length="129" mass="14043">MVNDLHKELTTLLARLYGDVSSKLKENAAAVSEKCKIVVSGDSNSGMNSVMNTVLGTDILPNSHVLSPGTICCVHTVPSDAEGYFVIQMENGSSERYSYPKEPGTFHGLLCDIMQGKKSQRIQRKTLPL</sequence>
<evidence type="ECO:0000313" key="1">
    <source>
        <dbReference type="EMBL" id="KAH3801884.1"/>
    </source>
</evidence>
<keyword evidence="2" id="KW-1185">Reference proteome</keyword>
<accession>A0A9D4FQJ8</accession>
<proteinExistence type="predicted"/>
<dbReference type="Proteomes" id="UP000828390">
    <property type="component" value="Unassembled WGS sequence"/>
</dbReference>
<dbReference type="EMBL" id="JAIWYP010000007">
    <property type="protein sequence ID" value="KAH3801884.1"/>
    <property type="molecule type" value="Genomic_DNA"/>
</dbReference>